<dbReference type="EMBL" id="MPVP01000037">
    <property type="protein sequence ID" value="OMD35462.1"/>
    <property type="molecule type" value="Genomic_DNA"/>
</dbReference>
<name>A0ABX3GRK7_9BACL</name>
<dbReference type="Proteomes" id="UP000187158">
    <property type="component" value="Unassembled WGS sequence"/>
</dbReference>
<evidence type="ECO:0000259" key="1">
    <source>
        <dbReference type="PROSITE" id="PS51819"/>
    </source>
</evidence>
<dbReference type="Gene3D" id="3.10.180.10">
    <property type="entry name" value="2,3-Dihydroxybiphenyl 1,2-Dioxygenase, domain 1"/>
    <property type="match status" value="1"/>
</dbReference>
<dbReference type="InterPro" id="IPR004360">
    <property type="entry name" value="Glyas_Fos-R_dOase_dom"/>
</dbReference>
<dbReference type="GO" id="GO:0051213">
    <property type="term" value="F:dioxygenase activity"/>
    <property type="evidence" value="ECO:0007669"/>
    <property type="project" value="UniProtKB-KW"/>
</dbReference>
<feature type="domain" description="VOC" evidence="1">
    <location>
        <begin position="3"/>
        <end position="125"/>
    </location>
</feature>
<keyword evidence="3" id="KW-1185">Reference proteome</keyword>
<dbReference type="SUPFAM" id="SSF54593">
    <property type="entry name" value="Glyoxalase/Bleomycin resistance protein/Dihydroxybiphenyl dioxygenase"/>
    <property type="match status" value="1"/>
</dbReference>
<evidence type="ECO:0000313" key="3">
    <source>
        <dbReference type="Proteomes" id="UP000187158"/>
    </source>
</evidence>
<dbReference type="PROSITE" id="PS51819">
    <property type="entry name" value="VOC"/>
    <property type="match status" value="1"/>
</dbReference>
<evidence type="ECO:0000313" key="2">
    <source>
        <dbReference type="EMBL" id="OMD35462.1"/>
    </source>
</evidence>
<reference evidence="2 3" key="1">
    <citation type="submission" date="2016-11" db="EMBL/GenBank/DDBJ databases">
        <title>Paenibacillus species isolates.</title>
        <authorList>
            <person name="Beno S.M."/>
        </authorList>
    </citation>
    <scope>NUCLEOTIDE SEQUENCE [LARGE SCALE GENOMIC DNA]</scope>
    <source>
        <strain evidence="2 3">FSL H7-0433</strain>
    </source>
</reference>
<dbReference type="InterPro" id="IPR037523">
    <property type="entry name" value="VOC_core"/>
</dbReference>
<dbReference type="PANTHER" id="PTHR36503">
    <property type="entry name" value="BLR2520 PROTEIN"/>
    <property type="match status" value="1"/>
</dbReference>
<keyword evidence="2" id="KW-0560">Oxidoreductase</keyword>
<keyword evidence="2" id="KW-0223">Dioxygenase</keyword>
<accession>A0ABX3GRK7</accession>
<dbReference type="PANTHER" id="PTHR36503:SF2">
    <property type="entry name" value="BLR2408 PROTEIN"/>
    <property type="match status" value="1"/>
</dbReference>
<organism evidence="2 3">
    <name type="scientific">Paenibacillus odorifer</name>
    <dbReference type="NCBI Taxonomy" id="189426"/>
    <lineage>
        <taxon>Bacteria</taxon>
        <taxon>Bacillati</taxon>
        <taxon>Bacillota</taxon>
        <taxon>Bacilli</taxon>
        <taxon>Bacillales</taxon>
        <taxon>Paenibacillaceae</taxon>
        <taxon>Paenibacillus</taxon>
    </lineage>
</organism>
<comment type="caution">
    <text evidence="2">The sequence shown here is derived from an EMBL/GenBank/DDBJ whole genome shotgun (WGS) entry which is preliminary data.</text>
</comment>
<dbReference type="Pfam" id="PF00903">
    <property type="entry name" value="Glyoxalase"/>
    <property type="match status" value="1"/>
</dbReference>
<proteinExistence type="predicted"/>
<dbReference type="InterPro" id="IPR029068">
    <property type="entry name" value="Glyas_Bleomycin-R_OHBP_Dase"/>
</dbReference>
<sequence>MSQEIWINLPVKDVERSTAFFNEIGFQAVSVGNERAKLVIGQTTILLFPDAAFEKFTGSKTADTSHSAEVIFSIGAESREEVDAFVQKAEAAGGNIFGKPSETDGWMYGAGFADLDGHRWNLLYMDESKMPKREI</sequence>
<dbReference type="RefSeq" id="WP_076218440.1">
    <property type="nucleotide sequence ID" value="NZ_MPVO01000002.1"/>
</dbReference>
<protein>
    <submittedName>
        <fullName evidence="2">Extradiol dioxygenase</fullName>
    </submittedName>
</protein>
<gene>
    <name evidence="2" type="ORF">BSO21_08930</name>
</gene>